<evidence type="ECO:0000256" key="9">
    <source>
        <dbReference type="ARBA" id="ARBA00022989"/>
    </source>
</evidence>
<feature type="transmembrane region" description="Helical" evidence="13">
    <location>
        <begin position="222"/>
        <end position="241"/>
    </location>
</feature>
<comment type="similarity">
    <text evidence="3">Belongs to the ABC-3 integral membrane protein family.</text>
</comment>
<keyword evidence="7" id="KW-0862">Zinc</keyword>
<name>A0A6J7RYH3_9ZZZZ</name>
<evidence type="ECO:0000256" key="7">
    <source>
        <dbReference type="ARBA" id="ARBA00022833"/>
    </source>
</evidence>
<evidence type="ECO:0000256" key="3">
    <source>
        <dbReference type="ARBA" id="ARBA00008034"/>
    </source>
</evidence>
<reference evidence="15" key="1">
    <citation type="submission" date="2020-05" db="EMBL/GenBank/DDBJ databases">
        <authorList>
            <person name="Chiriac C."/>
            <person name="Salcher M."/>
            <person name="Ghai R."/>
            <person name="Kavagutti S V."/>
        </authorList>
    </citation>
    <scope>NUCLEOTIDE SEQUENCE</scope>
</reference>
<dbReference type="GO" id="GO:0010043">
    <property type="term" value="P:response to zinc ion"/>
    <property type="evidence" value="ECO:0007669"/>
    <property type="project" value="TreeGrafter"/>
</dbReference>
<feature type="transmembrane region" description="Helical" evidence="13">
    <location>
        <begin position="21"/>
        <end position="42"/>
    </location>
</feature>
<dbReference type="PANTHER" id="PTHR30477">
    <property type="entry name" value="ABC-TRANSPORTER METAL-BINDING PROTEIN"/>
    <property type="match status" value="1"/>
</dbReference>
<evidence type="ECO:0000256" key="11">
    <source>
        <dbReference type="ARBA" id="ARBA00023136"/>
    </source>
</evidence>
<dbReference type="EMBL" id="CAFBPX010000093">
    <property type="protein sequence ID" value="CAB5033984.1"/>
    <property type="molecule type" value="Genomic_DNA"/>
</dbReference>
<dbReference type="EMBL" id="CAESAO010000045">
    <property type="protein sequence ID" value="CAB4342128.1"/>
    <property type="molecule type" value="Genomic_DNA"/>
</dbReference>
<feature type="transmembrane region" description="Helical" evidence="13">
    <location>
        <begin position="93"/>
        <end position="115"/>
    </location>
</feature>
<evidence type="ECO:0000256" key="8">
    <source>
        <dbReference type="ARBA" id="ARBA00022906"/>
    </source>
</evidence>
<evidence type="ECO:0000256" key="6">
    <source>
        <dbReference type="ARBA" id="ARBA00022692"/>
    </source>
</evidence>
<dbReference type="GO" id="GO:0055085">
    <property type="term" value="P:transmembrane transport"/>
    <property type="evidence" value="ECO:0007669"/>
    <property type="project" value="InterPro"/>
</dbReference>
<evidence type="ECO:0000256" key="2">
    <source>
        <dbReference type="ARBA" id="ARBA00004651"/>
    </source>
</evidence>
<evidence type="ECO:0000256" key="13">
    <source>
        <dbReference type="SAM" id="Phobius"/>
    </source>
</evidence>
<dbReference type="GO" id="GO:0006829">
    <property type="term" value="P:zinc ion transport"/>
    <property type="evidence" value="ECO:0007669"/>
    <property type="project" value="UniProtKB-KW"/>
</dbReference>
<accession>A0A6J7RYH3</accession>
<dbReference type="Gene3D" id="1.10.3470.10">
    <property type="entry name" value="ABC transporter involved in vitamin B12 uptake, BtuC"/>
    <property type="match status" value="1"/>
</dbReference>
<evidence type="ECO:0000256" key="4">
    <source>
        <dbReference type="ARBA" id="ARBA00022448"/>
    </source>
</evidence>
<dbReference type="Pfam" id="PF00950">
    <property type="entry name" value="ABC-3"/>
    <property type="match status" value="1"/>
</dbReference>
<dbReference type="SUPFAM" id="SSF81345">
    <property type="entry name" value="ABC transporter involved in vitamin B12 uptake, BtuC"/>
    <property type="match status" value="1"/>
</dbReference>
<keyword evidence="8" id="KW-0864">Zinc transport</keyword>
<proteinExistence type="inferred from homology"/>
<feature type="transmembrane region" description="Helical" evidence="13">
    <location>
        <begin position="54"/>
        <end position="81"/>
    </location>
</feature>
<dbReference type="PANTHER" id="PTHR30477:SF23">
    <property type="entry name" value="HIGH-AFFINITY ZINC UPTAKE SYSTEM MEMBRANE PROTEIN ZNUB"/>
    <property type="match status" value="1"/>
</dbReference>
<evidence type="ECO:0000313" key="15">
    <source>
        <dbReference type="EMBL" id="CAB5033984.1"/>
    </source>
</evidence>
<evidence type="ECO:0000256" key="10">
    <source>
        <dbReference type="ARBA" id="ARBA00023065"/>
    </source>
</evidence>
<feature type="transmembrane region" description="Helical" evidence="13">
    <location>
        <begin position="127"/>
        <end position="152"/>
    </location>
</feature>
<evidence type="ECO:0000256" key="1">
    <source>
        <dbReference type="ARBA" id="ARBA00002313"/>
    </source>
</evidence>
<keyword evidence="9 13" id="KW-1133">Transmembrane helix</keyword>
<feature type="transmembrane region" description="Helical" evidence="13">
    <location>
        <begin position="173"/>
        <end position="192"/>
    </location>
</feature>
<evidence type="ECO:0000313" key="14">
    <source>
        <dbReference type="EMBL" id="CAB4342128.1"/>
    </source>
</evidence>
<organism evidence="15">
    <name type="scientific">freshwater metagenome</name>
    <dbReference type="NCBI Taxonomy" id="449393"/>
    <lineage>
        <taxon>unclassified sequences</taxon>
        <taxon>metagenomes</taxon>
        <taxon>ecological metagenomes</taxon>
    </lineage>
</organism>
<evidence type="ECO:0000256" key="5">
    <source>
        <dbReference type="ARBA" id="ARBA00022475"/>
    </source>
</evidence>
<dbReference type="GO" id="GO:0043190">
    <property type="term" value="C:ATP-binding cassette (ABC) transporter complex"/>
    <property type="evidence" value="ECO:0007669"/>
    <property type="project" value="InterPro"/>
</dbReference>
<comment type="subcellular location">
    <subcellularLocation>
        <location evidence="2">Cell membrane</location>
        <topology evidence="2">Multi-pass membrane protein</topology>
    </subcellularLocation>
</comment>
<evidence type="ECO:0000256" key="12">
    <source>
        <dbReference type="ARBA" id="ARBA00040080"/>
    </source>
</evidence>
<feature type="transmembrane region" description="Helical" evidence="13">
    <location>
        <begin position="247"/>
        <end position="268"/>
    </location>
</feature>
<sequence length="295" mass="29854">MIDWLLEPLREPVVLRSLAELALLGLIAGTLGCWIVLAGRAYSAESLAHSMLPGLVGAALLGLPLVLGGAIGLAVGASLIALVGRIKVLGSEVAVSVVITSLFGAGVLLGLAPATPAGLNGILFGDLLAVGFGDIALAAAYAVIVLAVLFVLHEGLLVTGFDRINARALGRSPAPLDLVLALLLAGATLVAVQALGNLLVVAMLIGPAASARLLTERIGPMMLVAVGIAWVAALAGLYASYHADLAAGAAVTCALVVAFAAALLVRSLRELLASDSRRRGRGAQSRGLRLRSRRA</sequence>
<dbReference type="InterPro" id="IPR037294">
    <property type="entry name" value="ABC_BtuC-like"/>
</dbReference>
<dbReference type="AlphaFoldDB" id="A0A6J7RYH3"/>
<keyword evidence="5" id="KW-1003">Cell membrane</keyword>
<keyword evidence="6 13" id="KW-0812">Transmembrane</keyword>
<keyword evidence="10" id="KW-0406">Ion transport</keyword>
<keyword evidence="4" id="KW-0813">Transport</keyword>
<protein>
    <recommendedName>
        <fullName evidence="12">High-affinity zinc uptake system membrane protein ZnuB</fullName>
    </recommendedName>
</protein>
<gene>
    <name evidence="14" type="ORF">UFOPK3522_00692</name>
    <name evidence="15" type="ORF">UFOPK4175_00633</name>
</gene>
<comment type="function">
    <text evidence="1">Involved in the high-affinity zinc uptake transport system.</text>
</comment>
<keyword evidence="11 13" id="KW-0472">Membrane</keyword>
<dbReference type="InterPro" id="IPR001626">
    <property type="entry name" value="ABC_TroCD"/>
</dbReference>